<feature type="compositionally biased region" description="Polar residues" evidence="4">
    <location>
        <begin position="1"/>
        <end position="14"/>
    </location>
</feature>
<evidence type="ECO:0000313" key="5">
    <source>
        <dbReference type="EMBL" id="CAK1583614.1"/>
    </source>
</evidence>
<proteinExistence type="predicted"/>
<feature type="region of interest" description="Disordered" evidence="4">
    <location>
        <begin position="165"/>
        <end position="188"/>
    </location>
</feature>
<feature type="compositionally biased region" description="Acidic residues" evidence="4">
    <location>
        <begin position="673"/>
        <end position="687"/>
    </location>
</feature>
<dbReference type="Proteomes" id="UP001314205">
    <property type="component" value="Unassembled WGS sequence"/>
</dbReference>
<dbReference type="InterPro" id="IPR024146">
    <property type="entry name" value="Claspin"/>
</dbReference>
<dbReference type="GO" id="GO:0007095">
    <property type="term" value="P:mitotic G2 DNA damage checkpoint signaling"/>
    <property type="evidence" value="ECO:0007669"/>
    <property type="project" value="TreeGrafter"/>
</dbReference>
<name>A0AAV1KP17_9NEOP</name>
<evidence type="ECO:0000256" key="2">
    <source>
        <dbReference type="ARBA" id="ARBA00022553"/>
    </source>
</evidence>
<comment type="caution">
    <text evidence="5">The sequence shown here is derived from an EMBL/GenBank/DDBJ whole genome shotgun (WGS) entry which is preliminary data.</text>
</comment>
<evidence type="ECO:0000313" key="6">
    <source>
        <dbReference type="Proteomes" id="UP001314205"/>
    </source>
</evidence>
<evidence type="ECO:0000256" key="3">
    <source>
        <dbReference type="ARBA" id="ARBA00023242"/>
    </source>
</evidence>
<keyword evidence="3" id="KW-0539">Nucleus</keyword>
<gene>
    <name evidence="5" type="ORF">PARMNEM_LOCUS4984</name>
</gene>
<keyword evidence="2" id="KW-0597">Phosphoprotein</keyword>
<feature type="region of interest" description="Disordered" evidence="4">
    <location>
        <begin position="1023"/>
        <end position="1090"/>
    </location>
</feature>
<evidence type="ECO:0008006" key="7">
    <source>
        <dbReference type="Google" id="ProtNLM"/>
    </source>
</evidence>
<feature type="compositionally biased region" description="Basic and acidic residues" evidence="4">
    <location>
        <begin position="655"/>
        <end position="667"/>
    </location>
</feature>
<protein>
    <recommendedName>
        <fullName evidence="7">Claspin</fullName>
    </recommendedName>
</protein>
<feature type="compositionally biased region" description="Acidic residues" evidence="4">
    <location>
        <begin position="722"/>
        <end position="746"/>
    </location>
</feature>
<evidence type="ECO:0000256" key="4">
    <source>
        <dbReference type="SAM" id="MobiDB-lite"/>
    </source>
</evidence>
<accession>A0AAV1KP17</accession>
<dbReference type="GO" id="GO:0005634">
    <property type="term" value="C:nucleus"/>
    <property type="evidence" value="ECO:0007669"/>
    <property type="project" value="UniProtKB-SubCell"/>
</dbReference>
<feature type="region of interest" description="Disordered" evidence="4">
    <location>
        <begin position="208"/>
        <end position="229"/>
    </location>
</feature>
<feature type="compositionally biased region" description="Polar residues" evidence="4">
    <location>
        <begin position="782"/>
        <end position="807"/>
    </location>
</feature>
<dbReference type="GO" id="GO:0033314">
    <property type="term" value="P:mitotic DNA replication checkpoint signaling"/>
    <property type="evidence" value="ECO:0007669"/>
    <property type="project" value="TreeGrafter"/>
</dbReference>
<feature type="compositionally biased region" description="Acidic residues" evidence="4">
    <location>
        <begin position="1070"/>
        <end position="1088"/>
    </location>
</feature>
<feature type="compositionally biased region" description="Basic and acidic residues" evidence="4">
    <location>
        <begin position="68"/>
        <end position="80"/>
    </location>
</feature>
<keyword evidence="6" id="KW-1185">Reference proteome</keyword>
<feature type="region of interest" description="Disordered" evidence="4">
    <location>
        <begin position="818"/>
        <end position="837"/>
    </location>
</feature>
<dbReference type="GO" id="GO:0010997">
    <property type="term" value="F:anaphase-promoting complex binding"/>
    <property type="evidence" value="ECO:0007669"/>
    <property type="project" value="TreeGrafter"/>
</dbReference>
<organism evidence="5 6">
    <name type="scientific">Parnassius mnemosyne</name>
    <name type="common">clouded apollo</name>
    <dbReference type="NCBI Taxonomy" id="213953"/>
    <lineage>
        <taxon>Eukaryota</taxon>
        <taxon>Metazoa</taxon>
        <taxon>Ecdysozoa</taxon>
        <taxon>Arthropoda</taxon>
        <taxon>Hexapoda</taxon>
        <taxon>Insecta</taxon>
        <taxon>Pterygota</taxon>
        <taxon>Neoptera</taxon>
        <taxon>Endopterygota</taxon>
        <taxon>Lepidoptera</taxon>
        <taxon>Glossata</taxon>
        <taxon>Ditrysia</taxon>
        <taxon>Papilionoidea</taxon>
        <taxon>Papilionidae</taxon>
        <taxon>Parnassiinae</taxon>
        <taxon>Parnassini</taxon>
        <taxon>Parnassius</taxon>
        <taxon>Driopa</taxon>
    </lineage>
</organism>
<feature type="region of interest" description="Disordered" evidence="4">
    <location>
        <begin position="1"/>
        <end position="96"/>
    </location>
</feature>
<sequence length="1398" mass="159811">MEVHGNSTNISKSTIPKLVDTLSPNDRSDDLYDEMETDQNNDFSENELVAETRSKKRLLRFSESNSDQDDKSDKDTKNENDNNCSPVNDCKGKTSLKNAKSKLFKSRIRLMSLSDSDSDLKDVKDETDFTIEKKYDLSRIKNKRKKLKEKFQKLVSPHEKHSVIEVHTAEELNSDLSHSSEKSEEELESCKKIKEKFKEKQKSTMISICDPDTSDDEDIHTQKQKKSTIKSMKLTSPKPVKMSAKQALENMQKIKSESNRMLREKEVSLPYHKPKALSLKDIMNQRKPALAPDGKTLSVKMTSEQLQQYALLLEQRQKEIMELCKSDSEEEECKENQELKDSDKNGISNLDNEVNKILLENTITADTQLISTSFINTENRNPNELGSKSCDSVDNMESGDCTSYALSKFAKDNDIKIHVNHLKEKIENDEQSGNFIEEDKGEQKVNTTDGLKQNLTDVSKIILCKGNNKEEESQMMELHYDSEKTDIVNTNENKTESKLTSDINNRVKENNSLENDFNFDDIANIIENTEVKDDCKNEVNFLKTKPKLTGTPGMVIDLDRETTISLGSDKKLSGVELLKERFKYFSKLKSLEDQEKDREKKYKPGVQHLKLKQELEEQIAEQRSLEWAKRLEYEKQQQLTNVELDVDEVEKLEAKLEDFDDTIDTKNESSGSAEEDEEEEEEEECEFEDKPRKRNPMLDDEAEESEIENDNEVQEIQNDTNKEEEDEEFDASDEDSSEEESSDSDDEDKKSKPKKGRILKAFEDSDDDDENVDNSSKHTQDRLVSNSQTSLHCLNENTDKNLNISGTQDEELQLAQVPKSSSEEVEVSQIPPPDINLEGSNDAKVLGSQTFSIINSENDDSLTCLDKLVVKESKCFENTDADLSLETVSQNSQRKADNMSESQEIGDDVLALCTGKFYDNPFVSQVEVNSQIDKIHLSIDDTVSPNDNVDNIKRVSDEKNDNAIYEEKKILSSILEELDDPELESPKRYKYFVNDNTHGNKENKQNVANSVTKKKFIIDSDDDVNEEDMSEKQSKKKSKKRKLENRALQFSDDEEDNEEGAEAAETPLSDLEEDPERIVEYDSEENEIEVLPTSKAKKKRVAGDFFEQEAELTSEDEWVGSGDEDEAGLDRMEREEGDDEVFHEGKLRNELGQIHMRDVLDQDKREVRLLQELLFEDGDLGDGHRQRKFRWKNADDVEEPDAPFDELTETPEEEFESEEQWRKQRHEREVFLRKMKGIDDEDVQNVSINRTTIIKANLCSRTMSSMLSETNTSVSEKIEKNVVVEKKTYKDVPSPKKPFTLFQQNYHGSLLSRGKGALARLAAIATPLAGDSDDAPKVSAPTNRRNFVFASLTPDDIEPKVSKRKADTNAASPALIKKMKTEEKQNNLRSSLFDCLEV</sequence>
<feature type="compositionally biased region" description="Basic and acidic residues" evidence="4">
    <location>
        <begin position="334"/>
        <end position="344"/>
    </location>
</feature>
<feature type="compositionally biased region" description="Acidic residues" evidence="4">
    <location>
        <begin position="1051"/>
        <end position="1062"/>
    </location>
</feature>
<feature type="compositionally biased region" description="Acidic residues" evidence="4">
    <location>
        <begin position="698"/>
        <end position="713"/>
    </location>
</feature>
<feature type="compositionally biased region" description="Basic and acidic residues" evidence="4">
    <location>
        <begin position="1128"/>
        <end position="1139"/>
    </location>
</feature>
<dbReference type="PANTHER" id="PTHR14396">
    <property type="entry name" value="CLASPIN"/>
    <property type="match status" value="1"/>
</dbReference>
<feature type="compositionally biased region" description="Acidic residues" evidence="4">
    <location>
        <begin position="1109"/>
        <end position="1127"/>
    </location>
</feature>
<feature type="region of interest" description="Disordered" evidence="4">
    <location>
        <begin position="655"/>
        <end position="807"/>
    </location>
</feature>
<feature type="region of interest" description="Disordered" evidence="4">
    <location>
        <begin position="327"/>
        <end position="346"/>
    </location>
</feature>
<evidence type="ECO:0000256" key="1">
    <source>
        <dbReference type="ARBA" id="ARBA00004123"/>
    </source>
</evidence>
<dbReference type="EMBL" id="CAVLGL010000057">
    <property type="protein sequence ID" value="CAK1583614.1"/>
    <property type="molecule type" value="Genomic_DNA"/>
</dbReference>
<reference evidence="5 6" key="1">
    <citation type="submission" date="2023-11" db="EMBL/GenBank/DDBJ databases">
        <authorList>
            <person name="Hedman E."/>
            <person name="Englund M."/>
            <person name="Stromberg M."/>
            <person name="Nyberg Akerstrom W."/>
            <person name="Nylinder S."/>
            <person name="Jareborg N."/>
            <person name="Kallberg Y."/>
            <person name="Kronander E."/>
        </authorList>
    </citation>
    <scope>NUCLEOTIDE SEQUENCE [LARGE SCALE GENOMIC DNA]</scope>
</reference>
<dbReference type="PANTHER" id="PTHR14396:SF10">
    <property type="entry name" value="CLASPIN"/>
    <property type="match status" value="1"/>
</dbReference>
<comment type="subcellular location">
    <subcellularLocation>
        <location evidence="1">Nucleus</location>
    </subcellularLocation>
</comment>
<feature type="region of interest" description="Disordered" evidence="4">
    <location>
        <begin position="1109"/>
        <end position="1139"/>
    </location>
</feature>
<feature type="compositionally biased region" description="Basic and acidic residues" evidence="4">
    <location>
        <begin position="178"/>
        <end position="188"/>
    </location>
</feature>
<feature type="compositionally biased region" description="Basic residues" evidence="4">
    <location>
        <begin position="1034"/>
        <end position="1043"/>
    </location>
</feature>